<organism evidence="2 3">
    <name type="scientific">Haloferax gibbonsii (strain ATCC 33959 / DSM 4427 / JCM 8863 / NBRC 102184 / NCIMB 2188 / Ma 2.38)</name>
    <dbReference type="NCBI Taxonomy" id="1227459"/>
    <lineage>
        <taxon>Archaea</taxon>
        <taxon>Methanobacteriati</taxon>
        <taxon>Methanobacteriota</taxon>
        <taxon>Stenosarchaea group</taxon>
        <taxon>Halobacteria</taxon>
        <taxon>Halobacteriales</taxon>
        <taxon>Haloferacaceae</taxon>
        <taxon>Haloferax</taxon>
    </lineage>
</organism>
<dbReference type="PATRIC" id="fig|1227459.3.peg.2370"/>
<feature type="transmembrane region" description="Helical" evidence="1">
    <location>
        <begin position="105"/>
        <end position="122"/>
    </location>
</feature>
<evidence type="ECO:0000313" key="2">
    <source>
        <dbReference type="EMBL" id="ELZ79940.1"/>
    </source>
</evidence>
<keyword evidence="1" id="KW-0812">Transmembrane</keyword>
<feature type="transmembrane region" description="Helical" evidence="1">
    <location>
        <begin position="38"/>
        <end position="55"/>
    </location>
</feature>
<feature type="transmembrane region" description="Helical" evidence="1">
    <location>
        <begin position="14"/>
        <end position="31"/>
    </location>
</feature>
<evidence type="ECO:0008006" key="4">
    <source>
        <dbReference type="Google" id="ProtNLM"/>
    </source>
</evidence>
<sequence length="192" mass="21742">MNEFMGGTRLYRRVYPLGHLAFGYLSVVALARVRDWEFRYPHGLTLALLAIGTQLPDIIDKPLAYAGVLPNGRSLAHSLLIVVPVVFLGVRYLSRRGYGTEARVLAVAIGSHLLGDSYLLVVRQEWRELGFLLWPVVPALQYPSDDIAPWVRILNAGFDSPHLQFQYLLFAGAVAIWLVSVYRRRQRRRPST</sequence>
<dbReference type="AlphaFoldDB" id="M0H613"/>
<dbReference type="InterPro" id="IPR007404">
    <property type="entry name" value="YdjM-like"/>
</dbReference>
<evidence type="ECO:0000256" key="1">
    <source>
        <dbReference type="SAM" id="Phobius"/>
    </source>
</evidence>
<keyword evidence="1" id="KW-1133">Transmembrane helix</keyword>
<name>M0H613_HALGM</name>
<keyword evidence="1" id="KW-0472">Membrane</keyword>
<evidence type="ECO:0000313" key="3">
    <source>
        <dbReference type="Proteomes" id="UP000011571"/>
    </source>
</evidence>
<gene>
    <name evidence="2" type="ORF">C454_12088</name>
</gene>
<keyword evidence="3" id="KW-1185">Reference proteome</keyword>
<dbReference type="EMBL" id="AOLJ01000018">
    <property type="protein sequence ID" value="ELZ79940.1"/>
    <property type="molecule type" value="Genomic_DNA"/>
</dbReference>
<reference evidence="2 3" key="1">
    <citation type="journal article" date="2014" name="PLoS Genet.">
        <title>Phylogenetically driven sequencing of extremely halophilic archaea reveals strategies for static and dynamic osmo-response.</title>
        <authorList>
            <person name="Becker E.A."/>
            <person name="Seitzer P.M."/>
            <person name="Tritt A."/>
            <person name="Larsen D."/>
            <person name="Krusor M."/>
            <person name="Yao A.I."/>
            <person name="Wu D."/>
            <person name="Madern D."/>
            <person name="Eisen J.A."/>
            <person name="Darling A.E."/>
            <person name="Facciotti M.T."/>
        </authorList>
    </citation>
    <scope>NUCLEOTIDE SEQUENCE [LARGE SCALE GENOMIC DNA]</scope>
    <source>
        <strain evidence="3">ATCC 33959 / DSM 4427 / JCM 8863 / NBRC 102184 / NCIMB 2188 / Ma 2.38</strain>
    </source>
</reference>
<protein>
    <recommendedName>
        <fullName evidence="4">Membrane-bound metal-dependent hydrolase</fullName>
    </recommendedName>
</protein>
<proteinExistence type="predicted"/>
<dbReference type="Proteomes" id="UP000011571">
    <property type="component" value="Unassembled WGS sequence"/>
</dbReference>
<feature type="transmembrane region" description="Helical" evidence="1">
    <location>
        <begin position="75"/>
        <end position="93"/>
    </location>
</feature>
<feature type="transmembrane region" description="Helical" evidence="1">
    <location>
        <begin position="165"/>
        <end position="182"/>
    </location>
</feature>
<comment type="caution">
    <text evidence="2">The sequence shown here is derived from an EMBL/GenBank/DDBJ whole genome shotgun (WGS) entry which is preliminary data.</text>
</comment>
<dbReference type="Pfam" id="PF04307">
    <property type="entry name" value="YdjM"/>
    <property type="match status" value="1"/>
</dbReference>
<accession>M0H613</accession>